<keyword evidence="2" id="KW-1185">Reference proteome</keyword>
<dbReference type="OrthoDB" id="5090581at2759"/>
<sequence length="431" mass="47067">MAGVVTQSSTTILTKFGTSIAGAAGSWLFTQGLNALEGGSESDKINQGINEVLKEVDKINKAVQNLSQALLDDVLTLRTDELQQPMDDINALYIDISQIINTVLTLPATLPTTDRATQVQDAQNRLESRLKDCANDVPKYLTKINSFLTETTTGDQTGCPLLQQIAQKCLDDSTDFLGYYGRTKAIIIGYWVVVAKGIALLQMAFDTPGVGFVEGADAIQTQKDNLSQQDQAFETTIGQNTINLAETVLNAEQPCLVPISFSSNAGYRVALWPQWNTEIFVGCPKTPTSLDGAAVGPTLWWLESPAGSLFDYEPSGNYTLHVKENATNMRLAMTGSQWEAVEIPDNDKNDANVWSIKPIAPGSDRYSLQFQSRFQGYSNFLVAKTIQSNGDSALATTEEGDVELRWEKKFDADSTAFRWQISGWVDTPSGS</sequence>
<dbReference type="AlphaFoldDB" id="A0A9P9KED7"/>
<name>A0A9P9KED7_FUSRE</name>
<dbReference type="RefSeq" id="XP_046052145.1">
    <property type="nucleotide sequence ID" value="XM_046192298.1"/>
</dbReference>
<dbReference type="EMBL" id="JAGMUX010000005">
    <property type="protein sequence ID" value="KAH7259437.1"/>
    <property type="molecule type" value="Genomic_DNA"/>
</dbReference>
<dbReference type="Proteomes" id="UP000720189">
    <property type="component" value="Unassembled WGS sequence"/>
</dbReference>
<gene>
    <name evidence="1" type="ORF">BKA55DRAFT_562546</name>
</gene>
<dbReference type="GeneID" id="70222252"/>
<organism evidence="1 2">
    <name type="scientific">Fusarium redolens</name>
    <dbReference type="NCBI Taxonomy" id="48865"/>
    <lineage>
        <taxon>Eukaryota</taxon>
        <taxon>Fungi</taxon>
        <taxon>Dikarya</taxon>
        <taxon>Ascomycota</taxon>
        <taxon>Pezizomycotina</taxon>
        <taxon>Sordariomycetes</taxon>
        <taxon>Hypocreomycetidae</taxon>
        <taxon>Hypocreales</taxon>
        <taxon>Nectriaceae</taxon>
        <taxon>Fusarium</taxon>
        <taxon>Fusarium redolens species complex</taxon>
    </lineage>
</organism>
<comment type="caution">
    <text evidence="1">The sequence shown here is derived from an EMBL/GenBank/DDBJ whole genome shotgun (WGS) entry which is preliminary data.</text>
</comment>
<proteinExistence type="predicted"/>
<evidence type="ECO:0000313" key="1">
    <source>
        <dbReference type="EMBL" id="KAH7259437.1"/>
    </source>
</evidence>
<reference evidence="1" key="1">
    <citation type="journal article" date="2021" name="Nat. Commun.">
        <title>Genetic determinants of endophytism in the Arabidopsis root mycobiome.</title>
        <authorList>
            <person name="Mesny F."/>
            <person name="Miyauchi S."/>
            <person name="Thiergart T."/>
            <person name="Pickel B."/>
            <person name="Atanasova L."/>
            <person name="Karlsson M."/>
            <person name="Huettel B."/>
            <person name="Barry K.W."/>
            <person name="Haridas S."/>
            <person name="Chen C."/>
            <person name="Bauer D."/>
            <person name="Andreopoulos W."/>
            <person name="Pangilinan J."/>
            <person name="LaButti K."/>
            <person name="Riley R."/>
            <person name="Lipzen A."/>
            <person name="Clum A."/>
            <person name="Drula E."/>
            <person name="Henrissat B."/>
            <person name="Kohler A."/>
            <person name="Grigoriev I.V."/>
            <person name="Martin F.M."/>
            <person name="Hacquard S."/>
        </authorList>
    </citation>
    <scope>NUCLEOTIDE SEQUENCE</scope>
    <source>
        <strain evidence="1">MPI-CAGE-AT-0023</strain>
    </source>
</reference>
<protein>
    <submittedName>
        <fullName evidence="1">Uncharacterized protein</fullName>
    </submittedName>
</protein>
<evidence type="ECO:0000313" key="2">
    <source>
        <dbReference type="Proteomes" id="UP000720189"/>
    </source>
</evidence>
<accession>A0A9P9KED7</accession>